<evidence type="ECO:0000259" key="2">
    <source>
        <dbReference type="Pfam" id="PF01243"/>
    </source>
</evidence>
<dbReference type="InterPro" id="IPR019965">
    <property type="entry name" value="PPOX_F420-dep_Rv2061_put"/>
</dbReference>
<dbReference type="Gene3D" id="2.30.110.10">
    <property type="entry name" value="Electron Transport, Fmn-binding Protein, Chain A"/>
    <property type="match status" value="1"/>
</dbReference>
<evidence type="ECO:0000313" key="4">
    <source>
        <dbReference type="Proteomes" id="UP001597402"/>
    </source>
</evidence>
<dbReference type="RefSeq" id="WP_376871402.1">
    <property type="nucleotide sequence ID" value="NZ_JBHUHP010000001.1"/>
</dbReference>
<dbReference type="Proteomes" id="UP001597402">
    <property type="component" value="Unassembled WGS sequence"/>
</dbReference>
<accession>A0ABW4X520</accession>
<sequence>MGVDELRRSRTALLVTYRRSGEAVATPVSLAVTGGRAYFVTAVDSGKARRLARDPRVRMAPCTVRGDRLGADVPGRARLLEPATLRHLTGVLRPTGPLFGSWLMYRLRGRTMALYEVTFDDPGAHGESTGDERA</sequence>
<name>A0ABW4X520_9ACTN</name>
<dbReference type="EC" id="1.-.-.-" evidence="3"/>
<dbReference type="NCBIfam" id="TIGR03666">
    <property type="entry name" value="Rv2061_F420"/>
    <property type="match status" value="1"/>
</dbReference>
<dbReference type="InterPro" id="IPR052019">
    <property type="entry name" value="F420H2_bilvrd_red/Heme_oxyg"/>
</dbReference>
<evidence type="ECO:0000313" key="3">
    <source>
        <dbReference type="EMBL" id="MFD2090480.1"/>
    </source>
</evidence>
<feature type="domain" description="Pyridoxamine 5'-phosphate oxidase N-terminal" evidence="2">
    <location>
        <begin position="5"/>
        <end position="85"/>
    </location>
</feature>
<evidence type="ECO:0000256" key="1">
    <source>
        <dbReference type="ARBA" id="ARBA00023002"/>
    </source>
</evidence>
<dbReference type="SUPFAM" id="SSF50475">
    <property type="entry name" value="FMN-binding split barrel"/>
    <property type="match status" value="1"/>
</dbReference>
<protein>
    <submittedName>
        <fullName evidence="3">PPOX class F420-dependent oxidoreductase</fullName>
        <ecNumber evidence="3">1.-.-.-</ecNumber>
    </submittedName>
</protein>
<keyword evidence="1 3" id="KW-0560">Oxidoreductase</keyword>
<organism evidence="3 4">
    <name type="scientific">Blastococcus deserti</name>
    <dbReference type="NCBI Taxonomy" id="2259033"/>
    <lineage>
        <taxon>Bacteria</taxon>
        <taxon>Bacillati</taxon>
        <taxon>Actinomycetota</taxon>
        <taxon>Actinomycetes</taxon>
        <taxon>Geodermatophilales</taxon>
        <taxon>Geodermatophilaceae</taxon>
        <taxon>Blastococcus</taxon>
    </lineage>
</organism>
<reference evidence="4" key="1">
    <citation type="journal article" date="2019" name="Int. J. Syst. Evol. Microbiol.">
        <title>The Global Catalogue of Microorganisms (GCM) 10K type strain sequencing project: providing services to taxonomists for standard genome sequencing and annotation.</title>
        <authorList>
            <consortium name="The Broad Institute Genomics Platform"/>
            <consortium name="The Broad Institute Genome Sequencing Center for Infectious Disease"/>
            <person name="Wu L."/>
            <person name="Ma J."/>
        </authorList>
    </citation>
    <scope>NUCLEOTIDE SEQUENCE [LARGE SCALE GENOMIC DNA]</scope>
    <source>
        <strain evidence="4">JCM 3338</strain>
    </source>
</reference>
<proteinExistence type="predicted"/>
<dbReference type="GO" id="GO:0016491">
    <property type="term" value="F:oxidoreductase activity"/>
    <property type="evidence" value="ECO:0007669"/>
    <property type="project" value="UniProtKB-KW"/>
</dbReference>
<dbReference type="InterPro" id="IPR011576">
    <property type="entry name" value="Pyridox_Oxase_N"/>
</dbReference>
<dbReference type="EMBL" id="JBHUHP010000001">
    <property type="protein sequence ID" value="MFD2090480.1"/>
    <property type="molecule type" value="Genomic_DNA"/>
</dbReference>
<dbReference type="Pfam" id="PF01243">
    <property type="entry name" value="PNPOx_N"/>
    <property type="match status" value="1"/>
</dbReference>
<keyword evidence="4" id="KW-1185">Reference proteome</keyword>
<dbReference type="InterPro" id="IPR012349">
    <property type="entry name" value="Split_barrel_FMN-bd"/>
</dbReference>
<gene>
    <name evidence="3" type="ORF">ACFSHS_02730</name>
</gene>
<comment type="caution">
    <text evidence="3">The sequence shown here is derived from an EMBL/GenBank/DDBJ whole genome shotgun (WGS) entry which is preliminary data.</text>
</comment>
<dbReference type="PANTHER" id="PTHR35176">
    <property type="entry name" value="HEME OXYGENASE HI_0854-RELATED"/>
    <property type="match status" value="1"/>
</dbReference>
<dbReference type="PANTHER" id="PTHR35176:SF11">
    <property type="entry name" value="PYRIDOXAMINE 5'-PHOSPHATE OXIDASE FAMILY PROTEIN"/>
    <property type="match status" value="1"/>
</dbReference>